<dbReference type="Proteomes" id="UP000031774">
    <property type="component" value="Chromosome"/>
</dbReference>
<keyword evidence="2" id="KW-1185">Reference proteome</keyword>
<accession>A0A0B5I0S3</accession>
<organism evidence="1 2">
    <name type="scientific">Streptomyces vietnamensis</name>
    <dbReference type="NCBI Taxonomy" id="362257"/>
    <lineage>
        <taxon>Bacteria</taxon>
        <taxon>Bacillati</taxon>
        <taxon>Actinomycetota</taxon>
        <taxon>Actinomycetes</taxon>
        <taxon>Kitasatosporales</taxon>
        <taxon>Streptomycetaceae</taxon>
        <taxon>Streptomyces</taxon>
    </lineage>
</organism>
<proteinExistence type="predicted"/>
<sequence length="83" mass="9305">MFKREWADYGARVIRSANYESMVYVVCQVNNGGWDGVHTQYGRPFTPWDRLSDGSYVYDGWIGTPTVAQDGYSPGMPACVFGP</sequence>
<dbReference type="KEGG" id="svt:SVTN_00455"/>
<name>A0A0B5I0S3_9ACTN</name>
<evidence type="ECO:0000313" key="2">
    <source>
        <dbReference type="Proteomes" id="UP000031774"/>
    </source>
</evidence>
<dbReference type="AlphaFoldDB" id="A0A0B5I0S3"/>
<dbReference type="RefSeq" id="WP_041127318.1">
    <property type="nucleotide sequence ID" value="NZ_CP010407.1"/>
</dbReference>
<reference evidence="1 2" key="1">
    <citation type="submission" date="2014-12" db="EMBL/GenBank/DDBJ databases">
        <title>Complete genome sequence of Streptomyces vietnamensis strain GIMV4.0001, a genetic manipulable producer of the benzoisochromanequinone antibiotic granaticin.</title>
        <authorList>
            <person name="Deng M.R."/>
            <person name="Guo J."/>
            <person name="Ma L.Y."/>
            <person name="Feng G.D."/>
            <person name="Mo C.Y."/>
            <person name="Zhu H.H."/>
        </authorList>
    </citation>
    <scope>NUCLEOTIDE SEQUENCE [LARGE SCALE GENOMIC DNA]</scope>
    <source>
        <strain evidence="2">GIMV4.0001</strain>
    </source>
</reference>
<protein>
    <submittedName>
        <fullName evidence="1">Uncharacterized protein</fullName>
    </submittedName>
</protein>
<evidence type="ECO:0000313" key="1">
    <source>
        <dbReference type="EMBL" id="AJF63233.1"/>
    </source>
</evidence>
<dbReference type="HOGENOM" id="CLU_2541283_0_0_11"/>
<dbReference type="EMBL" id="CP010407">
    <property type="protein sequence ID" value="AJF63233.1"/>
    <property type="molecule type" value="Genomic_DNA"/>
</dbReference>
<gene>
    <name evidence="1" type="ORF">SVTN_00455</name>
</gene>